<keyword evidence="1" id="KW-1133">Transmembrane helix</keyword>
<keyword evidence="1" id="KW-0472">Membrane</keyword>
<feature type="transmembrane region" description="Helical" evidence="1">
    <location>
        <begin position="44"/>
        <end position="67"/>
    </location>
</feature>
<keyword evidence="1" id="KW-0812">Transmembrane</keyword>
<evidence type="ECO:0000256" key="1">
    <source>
        <dbReference type="SAM" id="Phobius"/>
    </source>
</evidence>
<dbReference type="RefSeq" id="WP_201656767.1">
    <property type="nucleotide sequence ID" value="NZ_JAEQNC010000004.1"/>
</dbReference>
<gene>
    <name evidence="2" type="ORF">JJB09_09820</name>
</gene>
<dbReference type="AlphaFoldDB" id="A0A936YL23"/>
<proteinExistence type="predicted"/>
<keyword evidence="3" id="KW-1185">Reference proteome</keyword>
<evidence type="ECO:0000313" key="2">
    <source>
        <dbReference type="EMBL" id="MBL0372325.1"/>
    </source>
</evidence>
<reference evidence="2" key="1">
    <citation type="submission" date="2021-01" db="EMBL/GenBank/DDBJ databases">
        <title>Rhizobium sp. strain KVB221 16S ribosomal RNA gene Genome sequencing and assembly.</title>
        <authorList>
            <person name="Kang M."/>
        </authorList>
    </citation>
    <scope>NUCLEOTIDE SEQUENCE</scope>
    <source>
        <strain evidence="2">KVB221</strain>
    </source>
</reference>
<name>A0A936YL23_9HYPH</name>
<evidence type="ECO:0000313" key="3">
    <source>
        <dbReference type="Proteomes" id="UP000633219"/>
    </source>
</evidence>
<dbReference type="Proteomes" id="UP000633219">
    <property type="component" value="Unassembled WGS sequence"/>
</dbReference>
<sequence>MVLMTSLLTGLVAAMLRSLFAVIIVAFLIAATFLSAFIAFGTPIFLFVLTVIGFNGGLILYALACVIRARARSVH</sequence>
<accession>A0A936YL23</accession>
<comment type="caution">
    <text evidence="2">The sequence shown here is derived from an EMBL/GenBank/DDBJ whole genome shotgun (WGS) entry which is preliminary data.</text>
</comment>
<feature type="transmembrane region" description="Helical" evidence="1">
    <location>
        <begin position="12"/>
        <end position="38"/>
    </location>
</feature>
<organism evidence="2 3">
    <name type="scientific">Rhizobium setariae</name>
    <dbReference type="NCBI Taxonomy" id="2801340"/>
    <lineage>
        <taxon>Bacteria</taxon>
        <taxon>Pseudomonadati</taxon>
        <taxon>Pseudomonadota</taxon>
        <taxon>Alphaproteobacteria</taxon>
        <taxon>Hyphomicrobiales</taxon>
        <taxon>Rhizobiaceae</taxon>
        <taxon>Rhizobium/Agrobacterium group</taxon>
        <taxon>Rhizobium</taxon>
    </lineage>
</organism>
<dbReference type="EMBL" id="JAEQNC010000004">
    <property type="protein sequence ID" value="MBL0372325.1"/>
    <property type="molecule type" value="Genomic_DNA"/>
</dbReference>
<protein>
    <submittedName>
        <fullName evidence="2">Uncharacterized protein</fullName>
    </submittedName>
</protein>